<organism evidence="11 12">
    <name type="scientific">Methylopila turkensis</name>
    <dbReference type="NCBI Taxonomy" id="1437816"/>
    <lineage>
        <taxon>Bacteria</taxon>
        <taxon>Pseudomonadati</taxon>
        <taxon>Pseudomonadota</taxon>
        <taxon>Alphaproteobacteria</taxon>
        <taxon>Hyphomicrobiales</taxon>
        <taxon>Methylopilaceae</taxon>
        <taxon>Methylopila</taxon>
    </lineage>
</organism>
<reference evidence="11" key="2">
    <citation type="submission" date="2023-01" db="EMBL/GenBank/DDBJ databases">
        <authorList>
            <person name="Sun Q."/>
            <person name="Evtushenko L."/>
        </authorList>
    </citation>
    <scope>NUCLEOTIDE SEQUENCE</scope>
    <source>
        <strain evidence="11">VKM B-2748</strain>
    </source>
</reference>
<keyword evidence="12" id="KW-1185">Reference proteome</keyword>
<evidence type="ECO:0000313" key="11">
    <source>
        <dbReference type="EMBL" id="GLK78340.1"/>
    </source>
</evidence>
<protein>
    <recommendedName>
        <fullName evidence="9">Magnesium transporter MgtE</fullName>
    </recommendedName>
</protein>
<dbReference type="Gene3D" id="1.10.357.20">
    <property type="entry name" value="SLC41 divalent cation transporters, integral membrane domain"/>
    <property type="match status" value="1"/>
</dbReference>
<dbReference type="Pfam" id="PF03448">
    <property type="entry name" value="MgtE_N"/>
    <property type="match status" value="1"/>
</dbReference>
<dbReference type="InterPro" id="IPR006668">
    <property type="entry name" value="Mg_transptr_MgtE_intracell_dom"/>
</dbReference>
<accession>A0A9W6N5E0</accession>
<feature type="domain" description="CBS" evidence="10">
    <location>
        <begin position="225"/>
        <end position="281"/>
    </location>
</feature>
<name>A0A9W6N5E0_9HYPH</name>
<evidence type="ECO:0000256" key="7">
    <source>
        <dbReference type="ARBA" id="ARBA00023136"/>
    </source>
</evidence>
<proteinExistence type="inferred from homology"/>
<dbReference type="InterPro" id="IPR000644">
    <property type="entry name" value="CBS_dom"/>
</dbReference>
<dbReference type="EMBL" id="BSFL01000001">
    <property type="protein sequence ID" value="GLK78340.1"/>
    <property type="molecule type" value="Genomic_DNA"/>
</dbReference>
<comment type="subcellular location">
    <subcellularLocation>
        <location evidence="9">Cell membrane</location>
        <topology evidence="9">Multi-pass membrane protein</topology>
    </subcellularLocation>
    <subcellularLocation>
        <location evidence="1">Membrane</location>
        <topology evidence="1">Multi-pass membrane protein</topology>
    </subcellularLocation>
</comment>
<feature type="transmembrane region" description="Helical" evidence="9">
    <location>
        <begin position="446"/>
        <end position="469"/>
    </location>
</feature>
<keyword evidence="9" id="KW-1003">Cell membrane</keyword>
<dbReference type="Pfam" id="PF01769">
    <property type="entry name" value="MgtE"/>
    <property type="match status" value="1"/>
</dbReference>
<dbReference type="PROSITE" id="PS51371">
    <property type="entry name" value="CBS"/>
    <property type="match status" value="1"/>
</dbReference>
<dbReference type="Proteomes" id="UP001143309">
    <property type="component" value="Unassembled WGS sequence"/>
</dbReference>
<sequence length="474" mass="51152">MTADAETRAGTPGPDVVDAIRDEDGRLRSSFVEAVVAAIAANDGPRVCELAGDLHESDVGDLIETLEPDDRPKLIELLGKEFDFTALTEVDETVRVRLLEELPPETVAEGVRDIDSDDAVYILEDLDEVDRARILDQLPGPERVALTRSLDFPEESAGRRMQNEFVATPPFWTVGHVIDHIADTPGLPETFYEVFVVDPAHKLLGSVPLDRLLRTRRSVLMQDILEEDPRTVRATDDQEAAARLFERYNLVSAAVVDDADRLVGVLMVDDILDVIEQEADEDLRALGGVTGDEEISDTVLYTARSRIPWLLVNLCTAFFSASVIGLFEAPIEQMVALAVLMPIVASMGGNAGTQTMTVAVRALATRDLGGHNARRLIGRETLVGLANGVALAALVGLAAGAWFVNPQLGVIIGAAMVVNFVCAGLFGILIPIGLDKLKADPAVASGVFVTTITDVVGFFSFLGLASWWFGLSLR</sequence>
<dbReference type="InterPro" id="IPR036739">
    <property type="entry name" value="SLC41_membr_dom_sf"/>
</dbReference>
<comment type="function">
    <text evidence="9">Acts as a magnesium transporter.</text>
</comment>
<evidence type="ECO:0000256" key="9">
    <source>
        <dbReference type="RuleBase" id="RU362011"/>
    </source>
</evidence>
<dbReference type="Gene3D" id="3.10.580.10">
    <property type="entry name" value="CBS-domain"/>
    <property type="match status" value="1"/>
</dbReference>
<dbReference type="SMART" id="SM00924">
    <property type="entry name" value="MgtE_N"/>
    <property type="match status" value="1"/>
</dbReference>
<reference evidence="11" key="1">
    <citation type="journal article" date="2014" name="Int. J. Syst. Evol. Microbiol.">
        <title>Complete genome sequence of Corynebacterium casei LMG S-19264T (=DSM 44701T), isolated from a smear-ripened cheese.</title>
        <authorList>
            <consortium name="US DOE Joint Genome Institute (JGI-PGF)"/>
            <person name="Walter F."/>
            <person name="Albersmeier A."/>
            <person name="Kalinowski J."/>
            <person name="Ruckert C."/>
        </authorList>
    </citation>
    <scope>NUCLEOTIDE SEQUENCE</scope>
    <source>
        <strain evidence="11">VKM B-2748</strain>
    </source>
</reference>
<dbReference type="GO" id="GO:0015095">
    <property type="term" value="F:magnesium ion transmembrane transporter activity"/>
    <property type="evidence" value="ECO:0007669"/>
    <property type="project" value="UniProtKB-UniRule"/>
</dbReference>
<dbReference type="Gene3D" id="1.25.60.10">
    <property type="entry name" value="MgtE N-terminal domain-like"/>
    <property type="match status" value="1"/>
</dbReference>
<comment type="caution">
    <text evidence="9">Lacks conserved residue(s) required for the propagation of feature annotation.</text>
</comment>
<evidence type="ECO:0000256" key="6">
    <source>
        <dbReference type="ARBA" id="ARBA00022989"/>
    </source>
</evidence>
<evidence type="ECO:0000256" key="8">
    <source>
        <dbReference type="PROSITE-ProRule" id="PRU00703"/>
    </source>
</evidence>
<comment type="caution">
    <text evidence="11">The sequence shown here is derived from an EMBL/GenBank/DDBJ whole genome shotgun (WGS) entry which is preliminary data.</text>
</comment>
<evidence type="ECO:0000256" key="1">
    <source>
        <dbReference type="ARBA" id="ARBA00004141"/>
    </source>
</evidence>
<dbReference type="SUPFAM" id="SSF158791">
    <property type="entry name" value="MgtE N-terminal domain-like"/>
    <property type="match status" value="1"/>
</dbReference>
<dbReference type="GO" id="GO:0005886">
    <property type="term" value="C:plasma membrane"/>
    <property type="evidence" value="ECO:0007669"/>
    <property type="project" value="UniProtKB-SubCell"/>
</dbReference>
<feature type="transmembrane region" description="Helical" evidence="9">
    <location>
        <begin position="307"/>
        <end position="327"/>
    </location>
</feature>
<dbReference type="GO" id="GO:0046872">
    <property type="term" value="F:metal ion binding"/>
    <property type="evidence" value="ECO:0007669"/>
    <property type="project" value="UniProtKB-KW"/>
</dbReference>
<keyword evidence="7 9" id="KW-0472">Membrane</keyword>
<gene>
    <name evidence="11" type="ORF">GCM10008174_00810</name>
</gene>
<keyword evidence="8" id="KW-0129">CBS domain</keyword>
<keyword evidence="6 9" id="KW-1133">Transmembrane helix</keyword>
<dbReference type="InterPro" id="IPR046342">
    <property type="entry name" value="CBS_dom_sf"/>
</dbReference>
<comment type="subunit">
    <text evidence="9">Homodimer.</text>
</comment>
<evidence type="ECO:0000256" key="4">
    <source>
        <dbReference type="ARBA" id="ARBA00022692"/>
    </source>
</evidence>
<feature type="transmembrane region" description="Helical" evidence="9">
    <location>
        <begin position="382"/>
        <end position="404"/>
    </location>
</feature>
<dbReference type="InterPro" id="IPR038076">
    <property type="entry name" value="MgtE_N_sf"/>
</dbReference>
<dbReference type="NCBIfam" id="TIGR00400">
    <property type="entry name" value="mgtE"/>
    <property type="match status" value="1"/>
</dbReference>
<evidence type="ECO:0000256" key="3">
    <source>
        <dbReference type="ARBA" id="ARBA00022448"/>
    </source>
</evidence>
<keyword evidence="4 9" id="KW-0812">Transmembrane</keyword>
<dbReference type="InterPro" id="IPR006667">
    <property type="entry name" value="SLC41_membr_dom"/>
</dbReference>
<dbReference type="PANTHER" id="PTHR43773">
    <property type="entry name" value="MAGNESIUM TRANSPORTER MGTE"/>
    <property type="match status" value="1"/>
</dbReference>
<keyword evidence="9" id="KW-0479">Metal-binding</keyword>
<dbReference type="SMART" id="SM00116">
    <property type="entry name" value="CBS"/>
    <property type="match status" value="1"/>
</dbReference>
<dbReference type="CDD" id="cd04606">
    <property type="entry name" value="CBS_pair_Mg_transporter"/>
    <property type="match status" value="1"/>
</dbReference>
<dbReference type="SUPFAM" id="SSF161093">
    <property type="entry name" value="MgtE membrane domain-like"/>
    <property type="match status" value="1"/>
</dbReference>
<evidence type="ECO:0000259" key="10">
    <source>
        <dbReference type="PROSITE" id="PS51371"/>
    </source>
</evidence>
<dbReference type="SUPFAM" id="SSF54631">
    <property type="entry name" value="CBS-domain pair"/>
    <property type="match status" value="1"/>
</dbReference>
<dbReference type="RefSeq" id="WP_271198867.1">
    <property type="nucleotide sequence ID" value="NZ_BSFL01000001.1"/>
</dbReference>
<dbReference type="PANTHER" id="PTHR43773:SF1">
    <property type="entry name" value="MAGNESIUM TRANSPORTER MGTE"/>
    <property type="match status" value="1"/>
</dbReference>
<evidence type="ECO:0000313" key="12">
    <source>
        <dbReference type="Proteomes" id="UP001143309"/>
    </source>
</evidence>
<comment type="similarity">
    <text evidence="2 9">Belongs to the SLC41A transporter family.</text>
</comment>
<evidence type="ECO:0000256" key="2">
    <source>
        <dbReference type="ARBA" id="ARBA00009749"/>
    </source>
</evidence>
<keyword evidence="5 9" id="KW-0460">Magnesium</keyword>
<keyword evidence="3 9" id="KW-0813">Transport</keyword>
<dbReference type="InterPro" id="IPR006669">
    <property type="entry name" value="MgtE_transporter"/>
</dbReference>
<feature type="transmembrane region" description="Helical" evidence="9">
    <location>
        <begin position="410"/>
        <end position="434"/>
    </location>
</feature>
<dbReference type="Pfam" id="PF00571">
    <property type="entry name" value="CBS"/>
    <property type="match status" value="1"/>
</dbReference>
<dbReference type="AlphaFoldDB" id="A0A9W6N5E0"/>
<evidence type="ECO:0000256" key="5">
    <source>
        <dbReference type="ARBA" id="ARBA00022842"/>
    </source>
</evidence>